<protein>
    <recommendedName>
        <fullName evidence="5">diacylglycerol O-acyltransferase</fullName>
        <ecNumber evidence="5">2.3.1.20</ecNumber>
    </recommendedName>
</protein>
<dbReference type="GO" id="GO:0004144">
    <property type="term" value="F:diacylglycerol O-acyltransferase activity"/>
    <property type="evidence" value="ECO:0007669"/>
    <property type="project" value="UniProtKB-EC"/>
</dbReference>
<evidence type="ECO:0000256" key="12">
    <source>
        <dbReference type="ARBA" id="ARBA00023098"/>
    </source>
</evidence>
<keyword evidence="11" id="KW-1133">Transmembrane helix</keyword>
<gene>
    <name evidence="15" type="ORF">GPM918_LOCUS37491</name>
    <name evidence="16" type="ORF">SRO942_LOCUS38259</name>
</gene>
<evidence type="ECO:0000256" key="9">
    <source>
        <dbReference type="ARBA" id="ARBA00022798"/>
    </source>
</evidence>
<evidence type="ECO:0000256" key="5">
    <source>
        <dbReference type="ARBA" id="ARBA00013244"/>
    </source>
</evidence>
<dbReference type="EMBL" id="CAJNOQ010023752">
    <property type="protein sequence ID" value="CAF1519516.1"/>
    <property type="molecule type" value="Genomic_DNA"/>
</dbReference>
<dbReference type="GO" id="GO:0019432">
    <property type="term" value="P:triglyceride biosynthetic process"/>
    <property type="evidence" value="ECO:0007669"/>
    <property type="project" value="TreeGrafter"/>
</dbReference>
<keyword evidence="10" id="KW-0256">Endoplasmic reticulum</keyword>
<evidence type="ECO:0000256" key="3">
    <source>
        <dbReference type="ARBA" id="ARBA00005189"/>
    </source>
</evidence>
<keyword evidence="7" id="KW-0808">Transferase</keyword>
<accession>A0A815UW99</accession>
<dbReference type="AlphaFoldDB" id="A0A815UW99"/>
<keyword evidence="17" id="KW-1185">Reference proteome</keyword>
<comment type="caution">
    <text evidence="15">The sequence shown here is derived from an EMBL/GenBank/DDBJ whole genome shotgun (WGS) entry which is preliminary data.</text>
</comment>
<dbReference type="Pfam" id="PF03982">
    <property type="entry name" value="DAGAT"/>
    <property type="match status" value="1"/>
</dbReference>
<keyword evidence="13" id="KW-0472">Membrane</keyword>
<dbReference type="Proteomes" id="UP000681722">
    <property type="component" value="Unassembled WGS sequence"/>
</dbReference>
<evidence type="ECO:0000256" key="1">
    <source>
        <dbReference type="ARBA" id="ARBA00004477"/>
    </source>
</evidence>
<evidence type="ECO:0000256" key="10">
    <source>
        <dbReference type="ARBA" id="ARBA00022824"/>
    </source>
</evidence>
<evidence type="ECO:0000313" key="15">
    <source>
        <dbReference type="EMBL" id="CAF1519516.1"/>
    </source>
</evidence>
<comment type="subcellular location">
    <subcellularLocation>
        <location evidence="1">Endoplasmic reticulum membrane</location>
        <topology evidence="1">Multi-pass membrane protein</topology>
    </subcellularLocation>
</comment>
<comment type="similarity">
    <text evidence="4">Belongs to the diacylglycerol acyltransferase family.</text>
</comment>
<evidence type="ECO:0000313" key="17">
    <source>
        <dbReference type="Proteomes" id="UP000663829"/>
    </source>
</evidence>
<evidence type="ECO:0000256" key="8">
    <source>
        <dbReference type="ARBA" id="ARBA00022692"/>
    </source>
</evidence>
<comment type="pathway">
    <text evidence="3">Lipid metabolism.</text>
</comment>
<dbReference type="PANTHER" id="PTHR12317:SF0">
    <property type="entry name" value="ACYLTRANSFERASE"/>
    <property type="match status" value="1"/>
</dbReference>
<dbReference type="GO" id="GO:0005789">
    <property type="term" value="C:endoplasmic reticulum membrane"/>
    <property type="evidence" value="ECO:0007669"/>
    <property type="project" value="UniProtKB-SubCell"/>
</dbReference>
<keyword evidence="8" id="KW-0812">Transmembrane</keyword>
<evidence type="ECO:0000256" key="6">
    <source>
        <dbReference type="ARBA" id="ARBA00022516"/>
    </source>
</evidence>
<dbReference type="GO" id="GO:0006071">
    <property type="term" value="P:glycerol metabolic process"/>
    <property type="evidence" value="ECO:0007669"/>
    <property type="project" value="UniProtKB-KW"/>
</dbReference>
<evidence type="ECO:0000256" key="13">
    <source>
        <dbReference type="ARBA" id="ARBA00023136"/>
    </source>
</evidence>
<dbReference type="OrthoDB" id="264532at2759"/>
<keyword evidence="9" id="KW-0319">Glycerol metabolism</keyword>
<evidence type="ECO:0000313" key="16">
    <source>
        <dbReference type="EMBL" id="CAF4379130.1"/>
    </source>
</evidence>
<keyword evidence="12" id="KW-0443">Lipid metabolism</keyword>
<proteinExistence type="inferred from homology"/>
<evidence type="ECO:0000256" key="2">
    <source>
        <dbReference type="ARBA" id="ARBA00004771"/>
    </source>
</evidence>
<evidence type="ECO:0000256" key="4">
    <source>
        <dbReference type="ARBA" id="ARBA00005420"/>
    </source>
</evidence>
<evidence type="ECO:0000256" key="11">
    <source>
        <dbReference type="ARBA" id="ARBA00022989"/>
    </source>
</evidence>
<keyword evidence="6" id="KW-0444">Lipid biosynthesis</keyword>
<keyword evidence="14" id="KW-0012">Acyltransferase</keyword>
<dbReference type="PANTHER" id="PTHR12317">
    <property type="entry name" value="DIACYLGLYCEROL O-ACYLTRANSFERASE"/>
    <property type="match status" value="1"/>
</dbReference>
<sequence>MSENRGSLTRQAVFGEKWLHERIFLPITIMDFFMKTLRMPLLLIIGRFNTWIPLQLSPLTVIFGKPISIIKQEQPTDEYVEKIYHEYYETMKIMFNEYKMKLGYSDKEVLIIKEEKSKLIN</sequence>
<reference evidence="15" key="1">
    <citation type="submission" date="2021-02" db="EMBL/GenBank/DDBJ databases">
        <authorList>
            <person name="Nowell W R."/>
        </authorList>
    </citation>
    <scope>NUCLEOTIDE SEQUENCE</scope>
</reference>
<dbReference type="InterPro" id="IPR007130">
    <property type="entry name" value="DAGAT"/>
</dbReference>
<evidence type="ECO:0000256" key="7">
    <source>
        <dbReference type="ARBA" id="ARBA00022679"/>
    </source>
</evidence>
<dbReference type="EC" id="2.3.1.20" evidence="5"/>
<dbReference type="Proteomes" id="UP000663829">
    <property type="component" value="Unassembled WGS sequence"/>
</dbReference>
<comment type="pathway">
    <text evidence="2">Glycerolipid metabolism; triacylglycerol biosynthesis.</text>
</comment>
<organism evidence="15 17">
    <name type="scientific">Didymodactylos carnosus</name>
    <dbReference type="NCBI Taxonomy" id="1234261"/>
    <lineage>
        <taxon>Eukaryota</taxon>
        <taxon>Metazoa</taxon>
        <taxon>Spiralia</taxon>
        <taxon>Gnathifera</taxon>
        <taxon>Rotifera</taxon>
        <taxon>Eurotatoria</taxon>
        <taxon>Bdelloidea</taxon>
        <taxon>Philodinida</taxon>
        <taxon>Philodinidae</taxon>
        <taxon>Didymodactylos</taxon>
    </lineage>
</organism>
<evidence type="ECO:0000256" key="14">
    <source>
        <dbReference type="ARBA" id="ARBA00023315"/>
    </source>
</evidence>
<dbReference type="EMBL" id="CAJOBC010089305">
    <property type="protein sequence ID" value="CAF4379130.1"/>
    <property type="molecule type" value="Genomic_DNA"/>
</dbReference>
<name>A0A815UW99_9BILA</name>